<comment type="caution">
    <text evidence="4">The sequence shown here is derived from an EMBL/GenBank/DDBJ whole genome shotgun (WGS) entry which is preliminary data.</text>
</comment>
<gene>
    <name evidence="4" type="ORF">L1967_14010</name>
</gene>
<dbReference type="EMBL" id="JAKHSK010000020">
    <property type="protein sequence ID" value="MCL6219407.1"/>
    <property type="molecule type" value="Genomic_DNA"/>
</dbReference>
<evidence type="ECO:0000256" key="2">
    <source>
        <dbReference type="SAM" id="SignalP"/>
    </source>
</evidence>
<evidence type="ECO:0000256" key="1">
    <source>
        <dbReference type="ARBA" id="ARBA00022729"/>
    </source>
</evidence>
<protein>
    <submittedName>
        <fullName evidence="4">T9SS type A sorting domain-containing protein</fullName>
    </submittedName>
</protein>
<dbReference type="Pfam" id="PF18962">
    <property type="entry name" value="Por_Secre_tail"/>
    <property type="match status" value="1"/>
</dbReference>
<evidence type="ECO:0000313" key="5">
    <source>
        <dbReference type="Proteomes" id="UP001139521"/>
    </source>
</evidence>
<dbReference type="Proteomes" id="UP001139521">
    <property type="component" value="Unassembled WGS sequence"/>
</dbReference>
<keyword evidence="5" id="KW-1185">Reference proteome</keyword>
<sequence length="191" mass="21347">MKNLFRTVVLVLALGLVNTLSAKDIEVKVKEEKLMVALDNTQEGSTLILTDMNGEVLFKDTLMETSYKKALDLHSIPKGTYFLNFEKEDSIVTTVINKNTDGVTVNKASSKIFFKPFYKTLEDKVMVSFTNPGYEDATFRVYDAEGNLMTSSTNNDLVVKKTFDFSEVPAGKYIISLRVGDRTITKTITLG</sequence>
<evidence type="ECO:0000313" key="4">
    <source>
        <dbReference type="EMBL" id="MCL6219407.1"/>
    </source>
</evidence>
<dbReference type="InterPro" id="IPR026444">
    <property type="entry name" value="Secre_tail"/>
</dbReference>
<name>A0A9X2CQF4_9FLAO</name>
<keyword evidence="1 2" id="KW-0732">Signal</keyword>
<feature type="signal peptide" evidence="2">
    <location>
        <begin position="1"/>
        <end position="22"/>
    </location>
</feature>
<accession>A0A9X2CQF4</accession>
<reference evidence="4" key="1">
    <citation type="submission" date="2022-01" db="EMBL/GenBank/DDBJ databases">
        <title>Genome sequencing of Zunongwangia sp. M21534 genome.</title>
        <authorList>
            <person name="Chen Y."/>
            <person name="Dong C."/>
            <person name="Shao Z."/>
        </authorList>
    </citation>
    <scope>NUCLEOTIDE SEQUENCE</scope>
    <source>
        <strain evidence="4">MCCC M21534</strain>
    </source>
</reference>
<dbReference type="RefSeq" id="WP_249602128.1">
    <property type="nucleotide sequence ID" value="NZ_JAKHSK010000020.1"/>
</dbReference>
<dbReference type="Gene3D" id="2.60.120.380">
    <property type="match status" value="1"/>
</dbReference>
<evidence type="ECO:0000259" key="3">
    <source>
        <dbReference type="Pfam" id="PF18962"/>
    </source>
</evidence>
<dbReference type="NCBIfam" id="TIGR04183">
    <property type="entry name" value="Por_Secre_tail"/>
    <property type="match status" value="2"/>
</dbReference>
<feature type="domain" description="Secretion system C-terminal sorting" evidence="3">
    <location>
        <begin position="32"/>
        <end position="92"/>
    </location>
</feature>
<proteinExistence type="predicted"/>
<dbReference type="AlphaFoldDB" id="A0A9X2CQF4"/>
<feature type="chain" id="PRO_5040862823" evidence="2">
    <location>
        <begin position="23"/>
        <end position="191"/>
    </location>
</feature>
<organism evidence="4 5">
    <name type="scientific">Zunongwangia pacifica</name>
    <dbReference type="NCBI Taxonomy" id="2911062"/>
    <lineage>
        <taxon>Bacteria</taxon>
        <taxon>Pseudomonadati</taxon>
        <taxon>Bacteroidota</taxon>
        <taxon>Flavobacteriia</taxon>
        <taxon>Flavobacteriales</taxon>
        <taxon>Flavobacteriaceae</taxon>
        <taxon>Zunongwangia</taxon>
    </lineage>
</organism>